<dbReference type="SUPFAM" id="SSF48403">
    <property type="entry name" value="Ankyrin repeat"/>
    <property type="match status" value="1"/>
</dbReference>
<dbReference type="SUPFAM" id="SSF47769">
    <property type="entry name" value="SAM/Pointed domain"/>
    <property type="match status" value="2"/>
</dbReference>
<proteinExistence type="predicted"/>
<gene>
    <name evidence="5" type="ORF">CTOB1V02_LOCUS7542</name>
</gene>
<dbReference type="SMART" id="SM00454">
    <property type="entry name" value="SAM"/>
    <property type="match status" value="2"/>
</dbReference>
<evidence type="ECO:0000256" key="1">
    <source>
        <dbReference type="ARBA" id="ARBA00022737"/>
    </source>
</evidence>
<dbReference type="EMBL" id="OB662216">
    <property type="protein sequence ID" value="CAD7229674.1"/>
    <property type="molecule type" value="Genomic_DNA"/>
</dbReference>
<feature type="region of interest" description="Disordered" evidence="3">
    <location>
        <begin position="1004"/>
        <end position="1039"/>
    </location>
</feature>
<feature type="region of interest" description="Disordered" evidence="3">
    <location>
        <begin position="1357"/>
        <end position="1376"/>
    </location>
</feature>
<dbReference type="PROSITE" id="PS50105">
    <property type="entry name" value="SAM_DOMAIN"/>
    <property type="match status" value="1"/>
</dbReference>
<feature type="compositionally biased region" description="Basic residues" evidence="3">
    <location>
        <begin position="242"/>
        <end position="257"/>
    </location>
</feature>
<dbReference type="Gene3D" id="1.10.150.50">
    <property type="entry name" value="Transcription Factor, Ets-1"/>
    <property type="match status" value="2"/>
</dbReference>
<dbReference type="SUPFAM" id="SSF50729">
    <property type="entry name" value="PH domain-like"/>
    <property type="match status" value="1"/>
</dbReference>
<dbReference type="PROSITE" id="PS01179">
    <property type="entry name" value="PID"/>
    <property type="match status" value="1"/>
</dbReference>
<protein>
    <submittedName>
        <fullName evidence="5">Uncharacterized protein</fullName>
    </submittedName>
</protein>
<feature type="compositionally biased region" description="Basic residues" evidence="3">
    <location>
        <begin position="394"/>
        <end position="407"/>
    </location>
</feature>
<dbReference type="InterPro" id="IPR001660">
    <property type="entry name" value="SAM"/>
</dbReference>
<dbReference type="PANTHER" id="PTHR24174:SF1">
    <property type="entry name" value="IP14385P"/>
    <property type="match status" value="1"/>
</dbReference>
<evidence type="ECO:0000256" key="2">
    <source>
        <dbReference type="ARBA" id="ARBA00023043"/>
    </source>
</evidence>
<dbReference type="Gene3D" id="1.25.40.20">
    <property type="entry name" value="Ankyrin repeat-containing domain"/>
    <property type="match status" value="1"/>
</dbReference>
<dbReference type="PROSITE" id="PS50088">
    <property type="entry name" value="ANK_REPEAT"/>
    <property type="match status" value="1"/>
</dbReference>
<feature type="compositionally biased region" description="Pro residues" evidence="3">
    <location>
        <begin position="1270"/>
        <end position="1279"/>
    </location>
</feature>
<keyword evidence="1" id="KW-0677">Repeat</keyword>
<evidence type="ECO:0000313" key="5">
    <source>
        <dbReference type="EMBL" id="CAD7229674.1"/>
    </source>
</evidence>
<feature type="signal peptide" evidence="4">
    <location>
        <begin position="1"/>
        <end position="23"/>
    </location>
</feature>
<dbReference type="SMART" id="SM00462">
    <property type="entry name" value="PTB"/>
    <property type="match status" value="1"/>
</dbReference>
<dbReference type="GO" id="GO:0005829">
    <property type="term" value="C:cytosol"/>
    <property type="evidence" value="ECO:0007669"/>
    <property type="project" value="TreeGrafter"/>
</dbReference>
<feature type="compositionally biased region" description="Pro residues" evidence="3">
    <location>
        <begin position="339"/>
        <end position="354"/>
    </location>
</feature>
<evidence type="ECO:0000256" key="3">
    <source>
        <dbReference type="SAM" id="MobiDB-lite"/>
    </source>
</evidence>
<accession>A0A7R8ZS55</accession>
<dbReference type="Pfam" id="PF00640">
    <property type="entry name" value="PID"/>
    <property type="match status" value="1"/>
</dbReference>
<organism evidence="5">
    <name type="scientific">Cyprideis torosa</name>
    <dbReference type="NCBI Taxonomy" id="163714"/>
    <lineage>
        <taxon>Eukaryota</taxon>
        <taxon>Metazoa</taxon>
        <taxon>Ecdysozoa</taxon>
        <taxon>Arthropoda</taxon>
        <taxon>Crustacea</taxon>
        <taxon>Oligostraca</taxon>
        <taxon>Ostracoda</taxon>
        <taxon>Podocopa</taxon>
        <taxon>Podocopida</taxon>
        <taxon>Cytherocopina</taxon>
        <taxon>Cytheroidea</taxon>
        <taxon>Cytherideidae</taxon>
        <taxon>Cyprideis</taxon>
    </lineage>
</organism>
<dbReference type="CDD" id="cd01274">
    <property type="entry name" value="PTB_Anks"/>
    <property type="match status" value="1"/>
</dbReference>
<feature type="compositionally biased region" description="Basic and acidic residues" evidence="3">
    <location>
        <begin position="610"/>
        <end position="621"/>
    </location>
</feature>
<keyword evidence="2" id="KW-0040">ANK repeat</keyword>
<feature type="compositionally biased region" description="Pro residues" evidence="3">
    <location>
        <begin position="702"/>
        <end position="711"/>
    </location>
</feature>
<dbReference type="OrthoDB" id="5314041at2759"/>
<feature type="compositionally biased region" description="Polar residues" evidence="3">
    <location>
        <begin position="185"/>
        <end position="195"/>
    </location>
</feature>
<dbReference type="InterPro" id="IPR033635">
    <property type="entry name" value="ANKS1/Caskin"/>
</dbReference>
<feature type="compositionally biased region" description="Basic residues" evidence="3">
    <location>
        <begin position="298"/>
        <end position="308"/>
    </location>
</feature>
<name>A0A7R8ZS55_9CRUS</name>
<dbReference type="InterPro" id="IPR011993">
    <property type="entry name" value="PH-like_dom_sf"/>
</dbReference>
<dbReference type="InterPro" id="IPR036770">
    <property type="entry name" value="Ankyrin_rpt-contain_sf"/>
</dbReference>
<feature type="chain" id="PRO_5043456384" evidence="4">
    <location>
        <begin position="24"/>
        <end position="1376"/>
    </location>
</feature>
<feature type="region of interest" description="Disordered" evidence="3">
    <location>
        <begin position="220"/>
        <end position="320"/>
    </location>
</feature>
<feature type="compositionally biased region" description="Pro residues" evidence="3">
    <location>
        <begin position="1334"/>
        <end position="1343"/>
    </location>
</feature>
<feature type="region of interest" description="Disordered" evidence="3">
    <location>
        <begin position="459"/>
        <end position="655"/>
    </location>
</feature>
<feature type="compositionally biased region" description="Low complexity" evidence="3">
    <location>
        <begin position="1306"/>
        <end position="1317"/>
    </location>
</feature>
<dbReference type="PANTHER" id="PTHR24174">
    <property type="entry name" value="ANKYRIN REPEAT AND STERILE ALPHA MOTIF DOMAIN-CONTAINING PROTEIN 1"/>
    <property type="match status" value="1"/>
</dbReference>
<dbReference type="InterPro" id="IPR013761">
    <property type="entry name" value="SAM/pointed_sf"/>
</dbReference>
<dbReference type="Pfam" id="PF00536">
    <property type="entry name" value="SAM_1"/>
    <property type="match status" value="1"/>
</dbReference>
<feature type="region of interest" description="Disordered" evidence="3">
    <location>
        <begin position="173"/>
        <end position="197"/>
    </location>
</feature>
<feature type="compositionally biased region" description="Basic and acidic residues" evidence="3">
    <location>
        <begin position="529"/>
        <end position="540"/>
    </location>
</feature>
<feature type="compositionally biased region" description="Polar residues" evidence="3">
    <location>
        <begin position="468"/>
        <end position="488"/>
    </location>
</feature>
<feature type="compositionally biased region" description="Low complexity" evidence="3">
    <location>
        <begin position="133"/>
        <end position="144"/>
    </location>
</feature>
<feature type="region of interest" description="Disordered" evidence="3">
    <location>
        <begin position="675"/>
        <end position="725"/>
    </location>
</feature>
<feature type="region of interest" description="Disordered" evidence="3">
    <location>
        <begin position="111"/>
        <end position="144"/>
    </location>
</feature>
<dbReference type="Gene3D" id="2.30.29.30">
    <property type="entry name" value="Pleckstrin-homology domain (PH domain)/Phosphotyrosine-binding domain (PTB)"/>
    <property type="match status" value="1"/>
</dbReference>
<feature type="compositionally biased region" description="Pro residues" evidence="3">
    <location>
        <begin position="554"/>
        <end position="564"/>
    </location>
</feature>
<feature type="region of interest" description="Disordered" evidence="3">
    <location>
        <begin position="335"/>
        <end position="433"/>
    </location>
</feature>
<sequence>MWVELFRFCLRSVVRVLLKAGFAVDLLTPSGSALHEAALFGKIDVVRELVREGIQLRLLDAKQRTVIDILKEHPTKVTREIAMIIKELTSYPIEDALIEIEYSTLSRRNNGTLEHTATSSRRKGHRREKSIESSRLSKSLDSGSCLDESCGSSEHFSSDVSSTSRLFMPPYSGSLSQGIGGPCHASSSETSSPVLNKSDDLIGGSVWGASRSMDELDHEEFPVTDRNGLSEEGGLSRTIDVRRRKNTGRKAPQKPPRRSIAPPSPVPSPVGKAEHPYDFLMFANSPEGQQDDQPSLPRRPRGTRKTPHRISGSFDNVLDSVGRGGLDGVWGGLDVSLSSPPPPPSPFACFPPPQFHSTPTKKSPASSAQEEEEKEVVTVIERLPAAPGGPASSGKKRKAHKDKKRKGAGSEGEGGTGRRAKGHGEGGVGLTASSSCDDVLEGGMGKRLGSSAGGFFKRLTGGKHTRSHSLQISPPTALSTPLTVSASASPPPVMRNVVEVEGPSPEDTSTGKKKKYVSCTKIVLNGCSGREETPEREEARTPQTPLSPSHYEQPPTPEHPPPSPIRAREKITARMRPLSQEINGEVPGEGGDRLKACSPRRPNAAGRISPRNEKRSSRSIETETDEWLSVFADHPARSRSSGASSITSTTSDKSVCTDHIEEVVADEYLSSLLLGSTPGAKGDPAPSCVQRTSTSSTSTQKLPPPPRPPAPVVNGSRNPPSPSEFLSSLNLGSLCAEVETELQNRQLQSMVLGSGETPASTPSEGTLQVLSPFEEQKDEWARITEMMKKSIRDLPQSASVEEEEATTPVSCVPKTVLEWTRSIGQECYADLLTSNGFDDVEFLGNGIMTDMDLFEVGVLEDHVRSQLVEAAARLPCRLPAPKETNFDTLEPWLNYLRLDQYVEGFRRNEYADMEKIRRMWEVELAAVLEIELVGHRRRILVSLEQLAATPDNEDTAESLKTKDAKATIVECAPPTVSSSDLNADLRKLSCEIRELKALDRHSASPLKEWRQSSSPDVLSEQFPKPDRRQHLPISASSSVDSNISIRDPSHLVMGVSKTLATRWRHSPEDLIQGRCNYSAQYVGCTLVKKLRGTESTRKSIQKLKASAKTSRESGERTIVLNISHDGVRFKNRHTLEILCEHSIRNINCACQDAEDLSHFAYITQDASTKEFFCHVFAARNMTEATDVIMTIGQAFEVAYQLALKEMTTPTSSSAPPPPDRSSQDNSGQPPATAPQPPRDSCSPDTQAPHRHKCPASPSLPRDKRPTKCATPPPVPPPPAVHTRSKSASHVPSALALATPSPPPSSLIPRPKSASASSRPDDASVPVRRRKHSPAPKPPPPPNKPSALVISAVRKSSMETIPLPRFQRAPLASDEEF</sequence>
<feature type="compositionally biased region" description="Polar residues" evidence="3">
    <location>
        <begin position="356"/>
        <end position="368"/>
    </location>
</feature>
<keyword evidence="4" id="KW-0732">Signal</keyword>
<feature type="region of interest" description="Disordered" evidence="3">
    <location>
        <begin position="1206"/>
        <end position="1352"/>
    </location>
</feature>
<dbReference type="InterPro" id="IPR006020">
    <property type="entry name" value="PTB/PI_dom"/>
</dbReference>
<dbReference type="InterPro" id="IPR002110">
    <property type="entry name" value="Ankyrin_rpt"/>
</dbReference>
<evidence type="ECO:0000256" key="4">
    <source>
        <dbReference type="SAM" id="SignalP"/>
    </source>
</evidence>
<feature type="compositionally biased region" description="Low complexity" evidence="3">
    <location>
        <begin position="638"/>
        <end position="651"/>
    </location>
</feature>
<reference evidence="5" key="1">
    <citation type="submission" date="2020-11" db="EMBL/GenBank/DDBJ databases">
        <authorList>
            <person name="Tran Van P."/>
        </authorList>
    </citation>
    <scope>NUCLEOTIDE SEQUENCE</scope>
</reference>